<dbReference type="Proteomes" id="UP000286415">
    <property type="component" value="Unassembled WGS sequence"/>
</dbReference>
<gene>
    <name evidence="1" type="ORF">CSKR_107777</name>
</gene>
<proteinExistence type="predicted"/>
<evidence type="ECO:0000313" key="2">
    <source>
        <dbReference type="Proteomes" id="UP000286415"/>
    </source>
</evidence>
<dbReference type="AlphaFoldDB" id="A0A419PVI7"/>
<reference evidence="1 2" key="2">
    <citation type="journal article" date="2021" name="Genomics">
        <title>High-quality reference genome for Clonorchis sinensis.</title>
        <authorList>
            <person name="Young N.D."/>
            <person name="Stroehlein A.J."/>
            <person name="Kinkar L."/>
            <person name="Wang T."/>
            <person name="Sohn W.M."/>
            <person name="Chang B.C.H."/>
            <person name="Kaur P."/>
            <person name="Weisz D."/>
            <person name="Dudchenko O."/>
            <person name="Aiden E.L."/>
            <person name="Korhonen P.K."/>
            <person name="Gasser R.B."/>
        </authorList>
    </citation>
    <scope>NUCLEOTIDE SEQUENCE [LARGE SCALE GENOMIC DNA]</scope>
    <source>
        <strain evidence="1">Cs-k2</strain>
    </source>
</reference>
<accession>A0A419PVI7</accession>
<keyword evidence="2" id="KW-1185">Reference proteome</keyword>
<evidence type="ECO:0000313" key="1">
    <source>
        <dbReference type="EMBL" id="KAG5453438.1"/>
    </source>
</evidence>
<organism evidence="1 2">
    <name type="scientific">Clonorchis sinensis</name>
    <name type="common">Chinese liver fluke</name>
    <dbReference type="NCBI Taxonomy" id="79923"/>
    <lineage>
        <taxon>Eukaryota</taxon>
        <taxon>Metazoa</taxon>
        <taxon>Spiralia</taxon>
        <taxon>Lophotrochozoa</taxon>
        <taxon>Platyhelminthes</taxon>
        <taxon>Trematoda</taxon>
        <taxon>Digenea</taxon>
        <taxon>Opisthorchiida</taxon>
        <taxon>Opisthorchiata</taxon>
        <taxon>Opisthorchiidae</taxon>
        <taxon>Clonorchis</taxon>
    </lineage>
</organism>
<dbReference type="EMBL" id="NIRI02000013">
    <property type="protein sequence ID" value="KAG5453438.1"/>
    <property type="molecule type" value="Genomic_DNA"/>
</dbReference>
<protein>
    <submittedName>
        <fullName evidence="1">Uncharacterized protein</fullName>
    </submittedName>
</protein>
<reference evidence="1 2" key="1">
    <citation type="journal article" date="2018" name="Biotechnol. Adv.">
        <title>Improved genomic resources and new bioinformatic workflow for the carcinogenic parasite Clonorchis sinensis: Biotechnological implications.</title>
        <authorList>
            <person name="Wang D."/>
            <person name="Korhonen P.K."/>
            <person name="Gasser R.B."/>
            <person name="Young N.D."/>
        </authorList>
    </citation>
    <scope>NUCLEOTIDE SEQUENCE [LARGE SCALE GENOMIC DNA]</scope>
    <source>
        <strain evidence="1">Cs-k2</strain>
    </source>
</reference>
<sequence length="120" mass="13494">MGVDQVAVDLVTESRSLPTNLLPPSDVISSMWATSQSTRATNIPAHARLTIPNRREFSLFNKHAKIRRTRRKMGEWTPVRNLYYADSDSAGFQMSLSRNKVFLQMGVVHSCNLDSSRTLG</sequence>
<comment type="caution">
    <text evidence="1">The sequence shown here is derived from an EMBL/GenBank/DDBJ whole genome shotgun (WGS) entry which is preliminary data.</text>
</comment>
<name>A0A419PVI7_CLOSI</name>
<dbReference type="InParanoid" id="A0A419PVI7"/>